<comment type="caution">
    <text evidence="1">The sequence shown here is derived from an EMBL/GenBank/DDBJ whole genome shotgun (WGS) entry which is preliminary data.</text>
</comment>
<dbReference type="RefSeq" id="WP_140025521.1">
    <property type="nucleotide sequence ID" value="NZ_JBHUFG010000004.1"/>
</dbReference>
<evidence type="ECO:0008006" key="3">
    <source>
        <dbReference type="Google" id="ProtNLM"/>
    </source>
</evidence>
<keyword evidence="2" id="KW-1185">Reference proteome</keyword>
<evidence type="ECO:0000313" key="2">
    <source>
        <dbReference type="Proteomes" id="UP000312784"/>
    </source>
</evidence>
<evidence type="ECO:0000313" key="1">
    <source>
        <dbReference type="EMBL" id="TNV13250.1"/>
    </source>
</evidence>
<dbReference type="Proteomes" id="UP000312784">
    <property type="component" value="Unassembled WGS sequence"/>
</dbReference>
<organism evidence="1 2">
    <name type="scientific">Ochrobactrum teleogrylli</name>
    <dbReference type="NCBI Taxonomy" id="2479765"/>
    <lineage>
        <taxon>Bacteria</taxon>
        <taxon>Pseudomonadati</taxon>
        <taxon>Pseudomonadota</taxon>
        <taxon>Alphaproteobacteria</taxon>
        <taxon>Hyphomicrobiales</taxon>
        <taxon>Brucellaceae</taxon>
        <taxon>Brucella/Ochrobactrum group</taxon>
        <taxon>Ochrobactrum</taxon>
    </lineage>
</organism>
<proteinExistence type="predicted"/>
<protein>
    <recommendedName>
        <fullName evidence="3">Transcriptional regulator</fullName>
    </recommendedName>
</protein>
<reference evidence="1 2" key="1">
    <citation type="submission" date="2019-06" db="EMBL/GenBank/DDBJ databases">
        <title>Ochrobactrum cricket sp.nov., isolated from the insect Teleogryllus occipitalis living in deserted cropland.</title>
        <authorList>
            <person name="Hu M."/>
        </authorList>
    </citation>
    <scope>NUCLEOTIDE SEQUENCE [LARGE SCALE GENOMIC DNA]</scope>
    <source>
        <strain evidence="1 2">LCB8</strain>
    </source>
</reference>
<dbReference type="EMBL" id="VEWL01000010">
    <property type="protein sequence ID" value="TNV13250.1"/>
    <property type="molecule type" value="Genomic_DNA"/>
</dbReference>
<name>A0ABY2Y1R3_9HYPH</name>
<sequence length="118" mass="12715">MQENLTDVALELSDRLKAARNNGQYSQEIGATVARLIMSEGFELVDALAALSVCRGLIQQSIPCYGDDSDKRFILGQSQILLCKALEILEMHTGISPGCFVGFETIPPVAKPTGEKAS</sequence>
<accession>A0ABY2Y1R3</accession>
<gene>
    <name evidence="1" type="ORF">FIC94_16070</name>
</gene>